<proteinExistence type="predicted"/>
<dbReference type="PANTHER" id="PTHR11071">
    <property type="entry name" value="PEPTIDYL-PROLYL CIS-TRANS ISOMERASE"/>
    <property type="match status" value="1"/>
</dbReference>
<protein>
    <recommendedName>
        <fullName evidence="1">PPIase cyclophilin-type domain-containing protein</fullName>
    </recommendedName>
</protein>
<dbReference type="GO" id="GO:0006457">
    <property type="term" value="P:protein folding"/>
    <property type="evidence" value="ECO:0007669"/>
    <property type="project" value="TreeGrafter"/>
</dbReference>
<name>A0A7S1PX09_NEODS</name>
<dbReference type="PANTHER" id="PTHR11071:SF436">
    <property type="entry name" value="PROTEIN, PUTATIVE-RELATED"/>
    <property type="match status" value="1"/>
</dbReference>
<gene>
    <name evidence="2" type="ORF">NDES1114_LOCUS10911</name>
</gene>
<dbReference type="InterPro" id="IPR029000">
    <property type="entry name" value="Cyclophilin-like_dom_sf"/>
</dbReference>
<dbReference type="Gene3D" id="2.40.100.10">
    <property type="entry name" value="Cyclophilin-like"/>
    <property type="match status" value="1"/>
</dbReference>
<dbReference type="EMBL" id="HBGF01016600">
    <property type="protein sequence ID" value="CAD9108410.1"/>
    <property type="molecule type" value="Transcribed_RNA"/>
</dbReference>
<dbReference type="InterPro" id="IPR002130">
    <property type="entry name" value="Cyclophilin-type_PPIase_dom"/>
</dbReference>
<evidence type="ECO:0000259" key="1">
    <source>
        <dbReference type="PROSITE" id="PS50072"/>
    </source>
</evidence>
<dbReference type="SUPFAM" id="SSF50891">
    <property type="entry name" value="Cyclophilin-like"/>
    <property type="match status" value="1"/>
</dbReference>
<accession>A0A7S1PX09</accession>
<organism evidence="2">
    <name type="scientific">Neobodo designis</name>
    <name type="common">Flagellated protozoan</name>
    <name type="synonym">Bodo designis</name>
    <dbReference type="NCBI Taxonomy" id="312471"/>
    <lineage>
        <taxon>Eukaryota</taxon>
        <taxon>Discoba</taxon>
        <taxon>Euglenozoa</taxon>
        <taxon>Kinetoplastea</taxon>
        <taxon>Metakinetoplastina</taxon>
        <taxon>Neobodonida</taxon>
        <taxon>Neobodo</taxon>
    </lineage>
</organism>
<dbReference type="Pfam" id="PF00160">
    <property type="entry name" value="Pro_isomerase"/>
    <property type="match status" value="1"/>
</dbReference>
<dbReference type="PROSITE" id="PS50072">
    <property type="entry name" value="CSA_PPIASE_2"/>
    <property type="match status" value="1"/>
</dbReference>
<feature type="domain" description="PPIase cyclophilin-type" evidence="1">
    <location>
        <begin position="25"/>
        <end position="179"/>
    </location>
</feature>
<evidence type="ECO:0000313" key="2">
    <source>
        <dbReference type="EMBL" id="CAD9108410.1"/>
    </source>
</evidence>
<dbReference type="GO" id="GO:0003755">
    <property type="term" value="F:peptidyl-prolyl cis-trans isomerase activity"/>
    <property type="evidence" value="ECO:0007669"/>
    <property type="project" value="InterPro"/>
</dbReference>
<sequence length="236" mass="25749">MEAADRRIRGADHMPSGLRIGSVVYFDVTLNGRDAGRIVIGLFTENCPLYCEYFHRRCTGDGGKGESFRGMRLPCIIVRTAAIFGDGAFMQHGIPGYNPEFLPTEYKAEKPWRGCLSSIAHGPNKETPNFAIHMGSGDFSPNVFGMVIGGYEVIEHMQSVGTTYGCEPKGEWVVEGCGELCTLDKTKIVPMPWQLYESVSVGFDEDKFGPKSSKATFAPSASNSGDAARKKVLGLF</sequence>
<dbReference type="GO" id="GO:0005737">
    <property type="term" value="C:cytoplasm"/>
    <property type="evidence" value="ECO:0007669"/>
    <property type="project" value="TreeGrafter"/>
</dbReference>
<dbReference type="GO" id="GO:0016018">
    <property type="term" value="F:cyclosporin A binding"/>
    <property type="evidence" value="ECO:0007669"/>
    <property type="project" value="TreeGrafter"/>
</dbReference>
<dbReference type="AlphaFoldDB" id="A0A7S1PX09"/>
<reference evidence="2" key="1">
    <citation type="submission" date="2021-01" db="EMBL/GenBank/DDBJ databases">
        <authorList>
            <person name="Corre E."/>
            <person name="Pelletier E."/>
            <person name="Niang G."/>
            <person name="Scheremetjew M."/>
            <person name="Finn R."/>
            <person name="Kale V."/>
            <person name="Holt S."/>
            <person name="Cochrane G."/>
            <person name="Meng A."/>
            <person name="Brown T."/>
            <person name="Cohen L."/>
        </authorList>
    </citation>
    <scope>NUCLEOTIDE SEQUENCE</scope>
    <source>
        <strain evidence="2">CCAP 1951/1</strain>
    </source>
</reference>